<feature type="transmembrane region" description="Helical" evidence="1">
    <location>
        <begin position="76"/>
        <end position="95"/>
    </location>
</feature>
<evidence type="ECO:0000313" key="3">
    <source>
        <dbReference type="Proteomes" id="UP000078463"/>
    </source>
</evidence>
<dbReference type="KEGG" id="pwu:A8O14_09275"/>
<evidence type="ECO:0000313" key="2">
    <source>
        <dbReference type="EMBL" id="ANJ00255.1"/>
    </source>
</evidence>
<organism evidence="2 3">
    <name type="scientific">Polynucleobacter wuianus</name>
    <dbReference type="NCBI Taxonomy" id="1743168"/>
    <lineage>
        <taxon>Bacteria</taxon>
        <taxon>Pseudomonadati</taxon>
        <taxon>Pseudomonadota</taxon>
        <taxon>Betaproteobacteria</taxon>
        <taxon>Burkholderiales</taxon>
        <taxon>Burkholderiaceae</taxon>
        <taxon>Polynucleobacter</taxon>
    </lineage>
</organism>
<proteinExistence type="predicted"/>
<keyword evidence="1" id="KW-0812">Transmembrane</keyword>
<dbReference type="AlphaFoldDB" id="A0A191UGX2"/>
<name>A0A191UGX2_9BURK</name>
<feature type="transmembrane region" description="Helical" evidence="1">
    <location>
        <begin position="33"/>
        <end position="56"/>
    </location>
</feature>
<sequence length="181" mass="19858">MKLIQTLCCSALINPFYPMVEASESQYTFSCRLLCFLACLMAGAIIAQALGCLATYLAMEDSQAAGMMAHLLIQHLSYYFLGCGFVILSLSNILIKRGLSQLKVIRLPSLILIVSVSVASFLLIPRMDYLRATALLDGMPVMLSPFASYFAILNGITFFLLCVQIFSSLLIAWSLSDNQST</sequence>
<dbReference type="Proteomes" id="UP000078463">
    <property type="component" value="Chromosome"/>
</dbReference>
<dbReference type="RefSeq" id="WP_068949259.1">
    <property type="nucleotide sequence ID" value="NZ_CP015922.1"/>
</dbReference>
<protein>
    <recommendedName>
        <fullName evidence="4">DUF4149 domain-containing protein</fullName>
    </recommendedName>
</protein>
<dbReference type="STRING" id="1743168.A8O14_09275"/>
<keyword evidence="1" id="KW-1133">Transmembrane helix</keyword>
<dbReference type="EMBL" id="CP015922">
    <property type="protein sequence ID" value="ANJ00255.1"/>
    <property type="molecule type" value="Genomic_DNA"/>
</dbReference>
<dbReference type="OrthoDB" id="9135705at2"/>
<feature type="transmembrane region" description="Helical" evidence="1">
    <location>
        <begin position="147"/>
        <end position="175"/>
    </location>
</feature>
<accession>A0A191UGX2</accession>
<gene>
    <name evidence="2" type="ORF">A8O14_09275</name>
</gene>
<reference evidence="3" key="1">
    <citation type="submission" date="2016-05" db="EMBL/GenBank/DDBJ databases">
        <title>Polynucleobacter sp. QLW-P1FAT50C-4 genome.</title>
        <authorList>
            <person name="Hahn M.W."/>
        </authorList>
    </citation>
    <scope>NUCLEOTIDE SEQUENCE [LARGE SCALE GENOMIC DNA]</scope>
    <source>
        <strain evidence="3">QLW-P1FAT50C-4</strain>
    </source>
</reference>
<keyword evidence="1" id="KW-0472">Membrane</keyword>
<keyword evidence="3" id="KW-1185">Reference proteome</keyword>
<feature type="transmembrane region" description="Helical" evidence="1">
    <location>
        <begin position="107"/>
        <end position="127"/>
    </location>
</feature>
<evidence type="ECO:0000256" key="1">
    <source>
        <dbReference type="SAM" id="Phobius"/>
    </source>
</evidence>
<evidence type="ECO:0008006" key="4">
    <source>
        <dbReference type="Google" id="ProtNLM"/>
    </source>
</evidence>